<keyword evidence="3" id="KW-1185">Reference proteome</keyword>
<dbReference type="PROSITE" id="PS51708">
    <property type="entry name" value="CHAD"/>
    <property type="match status" value="1"/>
</dbReference>
<evidence type="ECO:0000313" key="3">
    <source>
        <dbReference type="Proteomes" id="UP001139103"/>
    </source>
</evidence>
<accession>A0A9X1MJN8</accession>
<evidence type="ECO:0000313" key="2">
    <source>
        <dbReference type="EMBL" id="MCC9627405.1"/>
    </source>
</evidence>
<organism evidence="2 3">
    <name type="scientific">Blastopirellula sediminis</name>
    <dbReference type="NCBI Taxonomy" id="2894196"/>
    <lineage>
        <taxon>Bacteria</taxon>
        <taxon>Pseudomonadati</taxon>
        <taxon>Planctomycetota</taxon>
        <taxon>Planctomycetia</taxon>
        <taxon>Pirellulales</taxon>
        <taxon>Pirellulaceae</taxon>
        <taxon>Blastopirellula</taxon>
    </lineage>
</organism>
<dbReference type="InterPro" id="IPR007899">
    <property type="entry name" value="CHAD_dom"/>
</dbReference>
<dbReference type="EMBL" id="JAJKFT010000002">
    <property type="protein sequence ID" value="MCC9627405.1"/>
    <property type="molecule type" value="Genomic_DNA"/>
</dbReference>
<feature type="domain" description="CHAD" evidence="1">
    <location>
        <begin position="32"/>
        <end position="310"/>
    </location>
</feature>
<dbReference type="InterPro" id="IPR038186">
    <property type="entry name" value="CHAD_dom_sf"/>
</dbReference>
<proteinExistence type="predicted"/>
<dbReference type="Gene3D" id="1.40.20.10">
    <property type="entry name" value="CHAD domain"/>
    <property type="match status" value="1"/>
</dbReference>
<reference evidence="2" key="1">
    <citation type="submission" date="2021-11" db="EMBL/GenBank/DDBJ databases">
        <title>Genome sequence.</title>
        <authorList>
            <person name="Sun Q."/>
        </authorList>
    </citation>
    <scope>NUCLEOTIDE SEQUENCE</scope>
    <source>
        <strain evidence="2">JC732</strain>
    </source>
</reference>
<protein>
    <submittedName>
        <fullName evidence="2">CHAD domain-containing protein</fullName>
    </submittedName>
</protein>
<dbReference type="RefSeq" id="WP_230215741.1">
    <property type="nucleotide sequence ID" value="NZ_JAJKFT010000002.1"/>
</dbReference>
<dbReference type="AlphaFoldDB" id="A0A9X1MJN8"/>
<comment type="caution">
    <text evidence="2">The sequence shown here is derived from an EMBL/GenBank/DDBJ whole genome shotgun (WGS) entry which is preliminary data.</text>
</comment>
<dbReference type="PANTHER" id="PTHR39339">
    <property type="entry name" value="SLR1444 PROTEIN"/>
    <property type="match status" value="1"/>
</dbReference>
<dbReference type="PANTHER" id="PTHR39339:SF1">
    <property type="entry name" value="CHAD DOMAIN-CONTAINING PROTEIN"/>
    <property type="match status" value="1"/>
</dbReference>
<dbReference type="SMART" id="SM00880">
    <property type="entry name" value="CHAD"/>
    <property type="match status" value="1"/>
</dbReference>
<dbReference type="Proteomes" id="UP001139103">
    <property type="component" value="Unassembled WGS sequence"/>
</dbReference>
<dbReference type="Pfam" id="PF05235">
    <property type="entry name" value="CHAD"/>
    <property type="match status" value="1"/>
</dbReference>
<name>A0A9X1MJN8_9BACT</name>
<gene>
    <name evidence="2" type="ORF">LOC68_03265</name>
</gene>
<evidence type="ECO:0000259" key="1">
    <source>
        <dbReference type="PROSITE" id="PS51708"/>
    </source>
</evidence>
<sequence>MRRKADFDERKCGSAGKLTIKKAKWLEGIKPDTLISEVARVALAERLGLVIYYLPLAAKRPDEDVEYVHQLRVSVRRSQAALELFQPLAPLRRSEKLRKRLKKIRRAAGEPRDLDVFIARIAAKKNKGESNGAQRTLKFLRSLRKEAQTQLLEVAEWASQKDLGQKFTRFVPRLRWRDSGQEESLRTIAPLYLDSIVLQFFYQAEQTLAAPDTLHQLRIEAKRLRYAMELMSDAFEPGFRQDLYPYFENVQERLGEINDHATAINKIGAWAKKTDDAVVAEFLQAAIAGEEESYHRGSETFRQWWTPGLISDLKQRFDRYLRVPND</sequence>